<dbReference type="AlphaFoldDB" id="A0AAN8SSS9"/>
<name>A0AAN8SSS9_SOLBU</name>
<comment type="caution">
    <text evidence="1">The sequence shown here is derived from an EMBL/GenBank/DDBJ whole genome shotgun (WGS) entry which is preliminary data.</text>
</comment>
<gene>
    <name evidence="1" type="ORF">RDI58_028908</name>
</gene>
<sequence length="105" mass="12754">MLLMNPFIDSLMSTDFHTKRYNECSQLMLVLYVIADLFRELELSMDQLSLRGYHYKTERCLMKLEDKLRLINEGRLIVSWWFQYLVILKELNNISKLFHNSEVFR</sequence>
<keyword evidence="2" id="KW-1185">Reference proteome</keyword>
<dbReference type="Proteomes" id="UP001371456">
    <property type="component" value="Unassembled WGS sequence"/>
</dbReference>
<protein>
    <submittedName>
        <fullName evidence="1">Uncharacterized protein</fullName>
    </submittedName>
</protein>
<proteinExistence type="predicted"/>
<accession>A0AAN8SSS9</accession>
<evidence type="ECO:0000313" key="2">
    <source>
        <dbReference type="Proteomes" id="UP001371456"/>
    </source>
</evidence>
<reference evidence="1 2" key="1">
    <citation type="submission" date="2024-02" db="EMBL/GenBank/DDBJ databases">
        <title>de novo genome assembly of Solanum bulbocastanum strain 11H21.</title>
        <authorList>
            <person name="Hosaka A.J."/>
        </authorList>
    </citation>
    <scope>NUCLEOTIDE SEQUENCE [LARGE SCALE GENOMIC DNA]</scope>
    <source>
        <tissue evidence="1">Young leaves</tissue>
    </source>
</reference>
<evidence type="ECO:0000313" key="1">
    <source>
        <dbReference type="EMBL" id="KAK6773670.1"/>
    </source>
</evidence>
<organism evidence="1 2">
    <name type="scientific">Solanum bulbocastanum</name>
    <name type="common">Wild potato</name>
    <dbReference type="NCBI Taxonomy" id="147425"/>
    <lineage>
        <taxon>Eukaryota</taxon>
        <taxon>Viridiplantae</taxon>
        <taxon>Streptophyta</taxon>
        <taxon>Embryophyta</taxon>
        <taxon>Tracheophyta</taxon>
        <taxon>Spermatophyta</taxon>
        <taxon>Magnoliopsida</taxon>
        <taxon>eudicotyledons</taxon>
        <taxon>Gunneridae</taxon>
        <taxon>Pentapetalae</taxon>
        <taxon>asterids</taxon>
        <taxon>lamiids</taxon>
        <taxon>Solanales</taxon>
        <taxon>Solanaceae</taxon>
        <taxon>Solanoideae</taxon>
        <taxon>Solaneae</taxon>
        <taxon>Solanum</taxon>
    </lineage>
</organism>
<dbReference type="EMBL" id="JBANQN010000012">
    <property type="protein sequence ID" value="KAK6773670.1"/>
    <property type="molecule type" value="Genomic_DNA"/>
</dbReference>